<dbReference type="AlphaFoldDB" id="A0AA44BNM5"/>
<evidence type="ECO:0000313" key="2">
    <source>
        <dbReference type="Proteomes" id="UP000482543"/>
    </source>
</evidence>
<proteinExistence type="predicted"/>
<dbReference type="Proteomes" id="UP000482543">
    <property type="component" value="Unassembled WGS sequence"/>
</dbReference>
<comment type="caution">
    <text evidence="1">The sequence shown here is derived from an EMBL/GenBank/DDBJ whole genome shotgun (WGS) entry which is preliminary data.</text>
</comment>
<accession>A0AA44BNM5</accession>
<evidence type="ECO:0000313" key="1">
    <source>
        <dbReference type="EMBL" id="NFI21232.1"/>
    </source>
</evidence>
<protein>
    <submittedName>
        <fullName evidence="1">Selenium-dependent hydroxylase accessory protein YqeC</fullName>
    </submittedName>
</protein>
<dbReference type="NCBIfam" id="TIGR03172">
    <property type="entry name" value="selenium cofactor biosynthesis protein YqeC"/>
    <property type="match status" value="1"/>
</dbReference>
<dbReference type="EMBL" id="SWRJ01000002">
    <property type="protein sequence ID" value="NFI21232.1"/>
    <property type="molecule type" value="Genomic_DNA"/>
</dbReference>
<reference evidence="1 2" key="1">
    <citation type="submission" date="2019-04" db="EMBL/GenBank/DDBJ databases">
        <title>Genome sequencing of Clostridium botulinum Groups I-IV and Clostridium butyricum.</title>
        <authorList>
            <person name="Brunt J."/>
            <person name="Van Vliet A.H.M."/>
            <person name="Stringer S.C."/>
            <person name="Carter A.T."/>
            <person name="Peck M.W."/>
        </authorList>
    </citation>
    <scope>NUCLEOTIDE SEQUENCE [LARGE SCALE GENOMIC DNA]</scope>
    <source>
        <strain evidence="1 2">IFR 15/034</strain>
    </source>
</reference>
<gene>
    <name evidence="1" type="primary">yqeC</name>
    <name evidence="1" type="ORF">FC964_07510</name>
</gene>
<dbReference type="RefSeq" id="WP_061317978.1">
    <property type="nucleotide sequence ID" value="NZ_CABMIC010000009.1"/>
</dbReference>
<dbReference type="Pfam" id="PF19842">
    <property type="entry name" value="YqeC"/>
    <property type="match status" value="1"/>
</dbReference>
<name>A0AA44BNM5_CLOBO</name>
<sequence>MFISDILNLKKRSIISIVGAGGKTSLMLNLSEELRPYNKVLSTTTTKIYTPNKTSYDFMCIGEKNCYIYDHLKKNGVYVYGKFINSDNKLIGFSKNFLDEKFKYFDYSILEADGSKKKPIKGWRDDEPVICKNTNKTIGVLDITCINKIINDFNVHRVSYFLKITNGKLGEKISIPMISSLVTHPLGLFKGSLGERILFINKVENQHNIFLSYELIKHLLSISSPFIDKIVIGSLKEKNYKLISF</sequence>
<dbReference type="InterPro" id="IPR017587">
    <property type="entry name" value="YqeC"/>
</dbReference>
<organism evidence="1 2">
    <name type="scientific">Clostridium botulinum</name>
    <dbReference type="NCBI Taxonomy" id="1491"/>
    <lineage>
        <taxon>Bacteria</taxon>
        <taxon>Bacillati</taxon>
        <taxon>Bacillota</taxon>
        <taxon>Clostridia</taxon>
        <taxon>Eubacteriales</taxon>
        <taxon>Clostridiaceae</taxon>
        <taxon>Clostridium</taxon>
    </lineage>
</organism>